<proteinExistence type="predicted"/>
<dbReference type="STRING" id="1150368.SAMN02927921_03468"/>
<evidence type="ECO:0000259" key="6">
    <source>
        <dbReference type="PROSITE" id="PS50949"/>
    </source>
</evidence>
<sequence>MVTDTILLILTDTDFIMKTTLYQKIAETLSDQIQSGTIKTGEKMPSLRDLKREYGVSMNTVIQAYLELESQGLIISRPKSGYFVNYKPNQLSVPSTGKNGQSEPPKTDKSEQCK</sequence>
<keyword evidence="4" id="KW-0804">Transcription</keyword>
<dbReference type="GO" id="GO:0003700">
    <property type="term" value="F:DNA-binding transcription factor activity"/>
    <property type="evidence" value="ECO:0007669"/>
    <property type="project" value="InterPro"/>
</dbReference>
<dbReference type="CDD" id="cd07377">
    <property type="entry name" value="WHTH_GntR"/>
    <property type="match status" value="1"/>
</dbReference>
<dbReference type="InterPro" id="IPR051446">
    <property type="entry name" value="HTH_trans_reg/aminotransferase"/>
</dbReference>
<dbReference type="Pfam" id="PF00392">
    <property type="entry name" value="GntR"/>
    <property type="match status" value="1"/>
</dbReference>
<accession>A0A1K1RF00</accession>
<dbReference type="RefSeq" id="WP_072318728.1">
    <property type="nucleotide sequence ID" value="NZ_FPJE01000024.1"/>
</dbReference>
<dbReference type="PANTHER" id="PTHR46577:SF1">
    <property type="entry name" value="HTH-TYPE TRANSCRIPTIONAL REGULATORY PROTEIN GABR"/>
    <property type="match status" value="1"/>
</dbReference>
<name>A0A1K1RF00_9FLAO</name>
<dbReference type="Proteomes" id="UP000182248">
    <property type="component" value="Unassembled WGS sequence"/>
</dbReference>
<gene>
    <name evidence="7" type="ORF">SAMN02927921_03468</name>
</gene>
<evidence type="ECO:0000256" key="3">
    <source>
        <dbReference type="ARBA" id="ARBA00023125"/>
    </source>
</evidence>
<keyword evidence="1" id="KW-0663">Pyridoxal phosphate</keyword>
<feature type="compositionally biased region" description="Polar residues" evidence="5">
    <location>
        <begin position="90"/>
        <end position="104"/>
    </location>
</feature>
<reference evidence="7 8" key="1">
    <citation type="submission" date="2016-11" db="EMBL/GenBank/DDBJ databases">
        <authorList>
            <person name="Jaros S."/>
            <person name="Januszkiewicz K."/>
            <person name="Wedrychowicz H."/>
        </authorList>
    </citation>
    <scope>NUCLEOTIDE SEQUENCE [LARGE SCALE GENOMIC DNA]</scope>
    <source>
        <strain evidence="7 8">CGMCC 1.12145</strain>
    </source>
</reference>
<evidence type="ECO:0000313" key="7">
    <source>
        <dbReference type="EMBL" id="SFW70624.1"/>
    </source>
</evidence>
<dbReference type="SUPFAM" id="SSF46785">
    <property type="entry name" value="Winged helix' DNA-binding domain"/>
    <property type="match status" value="1"/>
</dbReference>
<keyword evidence="8" id="KW-1185">Reference proteome</keyword>
<dbReference type="SMART" id="SM00345">
    <property type="entry name" value="HTH_GNTR"/>
    <property type="match status" value="1"/>
</dbReference>
<dbReference type="InterPro" id="IPR000524">
    <property type="entry name" value="Tscrpt_reg_HTH_GntR"/>
</dbReference>
<evidence type="ECO:0000313" key="8">
    <source>
        <dbReference type="Proteomes" id="UP000182248"/>
    </source>
</evidence>
<dbReference type="PANTHER" id="PTHR46577">
    <property type="entry name" value="HTH-TYPE TRANSCRIPTIONAL REGULATORY PROTEIN GABR"/>
    <property type="match status" value="1"/>
</dbReference>
<dbReference type="GO" id="GO:0003677">
    <property type="term" value="F:DNA binding"/>
    <property type="evidence" value="ECO:0007669"/>
    <property type="project" value="UniProtKB-KW"/>
</dbReference>
<evidence type="ECO:0000256" key="1">
    <source>
        <dbReference type="ARBA" id="ARBA00022898"/>
    </source>
</evidence>
<feature type="domain" description="HTH gntR-type" evidence="6">
    <location>
        <begin position="19"/>
        <end position="87"/>
    </location>
</feature>
<feature type="region of interest" description="Disordered" evidence="5">
    <location>
        <begin position="90"/>
        <end position="114"/>
    </location>
</feature>
<dbReference type="InterPro" id="IPR036390">
    <property type="entry name" value="WH_DNA-bd_sf"/>
</dbReference>
<dbReference type="InterPro" id="IPR036388">
    <property type="entry name" value="WH-like_DNA-bd_sf"/>
</dbReference>
<organism evidence="7 8">
    <name type="scientific">Sinomicrobium oceani</name>
    <dbReference type="NCBI Taxonomy" id="1150368"/>
    <lineage>
        <taxon>Bacteria</taxon>
        <taxon>Pseudomonadati</taxon>
        <taxon>Bacteroidota</taxon>
        <taxon>Flavobacteriia</taxon>
        <taxon>Flavobacteriales</taxon>
        <taxon>Flavobacteriaceae</taxon>
        <taxon>Sinomicrobium</taxon>
    </lineage>
</organism>
<keyword evidence="2" id="KW-0805">Transcription regulation</keyword>
<feature type="compositionally biased region" description="Basic and acidic residues" evidence="5">
    <location>
        <begin position="105"/>
        <end position="114"/>
    </location>
</feature>
<evidence type="ECO:0000256" key="4">
    <source>
        <dbReference type="ARBA" id="ARBA00023163"/>
    </source>
</evidence>
<dbReference type="EMBL" id="FPJE01000024">
    <property type="protein sequence ID" value="SFW70624.1"/>
    <property type="molecule type" value="Genomic_DNA"/>
</dbReference>
<dbReference type="AlphaFoldDB" id="A0A1K1RF00"/>
<evidence type="ECO:0000256" key="5">
    <source>
        <dbReference type="SAM" id="MobiDB-lite"/>
    </source>
</evidence>
<evidence type="ECO:0000256" key="2">
    <source>
        <dbReference type="ARBA" id="ARBA00023015"/>
    </source>
</evidence>
<keyword evidence="3" id="KW-0238">DNA-binding</keyword>
<dbReference type="PROSITE" id="PS50949">
    <property type="entry name" value="HTH_GNTR"/>
    <property type="match status" value="1"/>
</dbReference>
<protein>
    <submittedName>
        <fullName evidence="7">Regulatory protein, gntR family</fullName>
    </submittedName>
</protein>
<dbReference type="Gene3D" id="1.10.10.10">
    <property type="entry name" value="Winged helix-like DNA-binding domain superfamily/Winged helix DNA-binding domain"/>
    <property type="match status" value="1"/>
</dbReference>